<keyword evidence="4" id="KW-1185">Reference proteome</keyword>
<dbReference type="Gene3D" id="3.40.50.150">
    <property type="entry name" value="Vaccinia Virus protein VP39"/>
    <property type="match status" value="1"/>
</dbReference>
<dbReference type="OrthoDB" id="9133362at2"/>
<dbReference type="RefSeq" id="WP_106305202.1">
    <property type="nucleotide sequence ID" value="NZ_PVWO01000146.1"/>
</dbReference>
<sequence>MHDYRKPTANEQNAAPSASNSLASNSAANLTLLLKTTIKRILAPIFKLTANRDKGLSQELQYWNKWLSNHGGTDATGYQKRIDPALALSDYHGEIVDRLGRDTIRILDVGAGPLTVVGKWWKNYNIDLVAVDPLADEYDILLEQNHLEPPVRTKKCLGENLSTEFGRETFDLVTAINSIDHAEDPVQIVDQMYSVCKLGGFLVLSHIENEAKKEGYRGLHQWNLSLQDNNFVIEGHGTTTYIDDLYRGKLEMVNHRDGEWIQIIAKKIGV</sequence>
<dbReference type="Pfam" id="PF08241">
    <property type="entry name" value="Methyltransf_11"/>
    <property type="match status" value="1"/>
</dbReference>
<dbReference type="InterPro" id="IPR013216">
    <property type="entry name" value="Methyltransf_11"/>
</dbReference>
<organism evidence="3 4">
    <name type="scientific">Chamaesiphon polymorphus CCALA 037</name>
    <dbReference type="NCBI Taxonomy" id="2107692"/>
    <lineage>
        <taxon>Bacteria</taxon>
        <taxon>Bacillati</taxon>
        <taxon>Cyanobacteriota</taxon>
        <taxon>Cyanophyceae</taxon>
        <taxon>Gomontiellales</taxon>
        <taxon>Chamaesiphonaceae</taxon>
        <taxon>Chamaesiphon</taxon>
    </lineage>
</organism>
<evidence type="ECO:0000259" key="2">
    <source>
        <dbReference type="Pfam" id="PF08241"/>
    </source>
</evidence>
<proteinExistence type="predicted"/>
<gene>
    <name evidence="3" type="ORF">C7B77_13000</name>
</gene>
<dbReference type="InterPro" id="IPR029063">
    <property type="entry name" value="SAM-dependent_MTases_sf"/>
</dbReference>
<dbReference type="SUPFAM" id="SSF53335">
    <property type="entry name" value="S-adenosyl-L-methionine-dependent methyltransferases"/>
    <property type="match status" value="1"/>
</dbReference>
<dbReference type="GO" id="GO:0008757">
    <property type="term" value="F:S-adenosylmethionine-dependent methyltransferase activity"/>
    <property type="evidence" value="ECO:0007669"/>
    <property type="project" value="InterPro"/>
</dbReference>
<name>A0A2T1GET6_9CYAN</name>
<dbReference type="AlphaFoldDB" id="A0A2T1GET6"/>
<dbReference type="EMBL" id="PVWO01000146">
    <property type="protein sequence ID" value="PSB56082.1"/>
    <property type="molecule type" value="Genomic_DNA"/>
</dbReference>
<evidence type="ECO:0000313" key="3">
    <source>
        <dbReference type="EMBL" id="PSB56082.1"/>
    </source>
</evidence>
<reference evidence="3 4" key="1">
    <citation type="submission" date="2018-03" db="EMBL/GenBank/DDBJ databases">
        <title>The ancient ancestry and fast evolution of plastids.</title>
        <authorList>
            <person name="Moore K.R."/>
            <person name="Magnabosco C."/>
            <person name="Momper L."/>
            <person name="Gold D.A."/>
            <person name="Bosak T."/>
            <person name="Fournier G.P."/>
        </authorList>
    </citation>
    <scope>NUCLEOTIDE SEQUENCE [LARGE SCALE GENOMIC DNA]</scope>
    <source>
        <strain evidence="3 4">CCALA 037</strain>
    </source>
</reference>
<dbReference type="Proteomes" id="UP000238937">
    <property type="component" value="Unassembled WGS sequence"/>
</dbReference>
<feature type="region of interest" description="Disordered" evidence="1">
    <location>
        <begin position="1"/>
        <end position="21"/>
    </location>
</feature>
<comment type="caution">
    <text evidence="3">The sequence shown here is derived from an EMBL/GenBank/DDBJ whole genome shotgun (WGS) entry which is preliminary data.</text>
</comment>
<dbReference type="CDD" id="cd02440">
    <property type="entry name" value="AdoMet_MTases"/>
    <property type="match status" value="1"/>
</dbReference>
<accession>A0A2T1GET6</accession>
<evidence type="ECO:0000313" key="4">
    <source>
        <dbReference type="Proteomes" id="UP000238937"/>
    </source>
</evidence>
<feature type="domain" description="Methyltransferase type 11" evidence="2">
    <location>
        <begin position="107"/>
        <end position="204"/>
    </location>
</feature>
<protein>
    <recommendedName>
        <fullName evidence="2">Methyltransferase type 11 domain-containing protein</fullName>
    </recommendedName>
</protein>
<evidence type="ECO:0000256" key="1">
    <source>
        <dbReference type="SAM" id="MobiDB-lite"/>
    </source>
</evidence>